<reference evidence="3" key="2">
    <citation type="submission" date="2020-02" db="EMBL/GenBank/DDBJ databases">
        <authorList>
            <person name="Gilchrist C.L.M."/>
            <person name="Chooi Y.-H."/>
        </authorList>
    </citation>
    <scope>NUCLEOTIDE SEQUENCE</scope>
    <source>
        <strain evidence="3">MST-FP2251</strain>
    </source>
</reference>
<organism evidence="3 4">
    <name type="scientific">Aspergillus nanangensis</name>
    <dbReference type="NCBI Taxonomy" id="2582783"/>
    <lineage>
        <taxon>Eukaryota</taxon>
        <taxon>Fungi</taxon>
        <taxon>Dikarya</taxon>
        <taxon>Ascomycota</taxon>
        <taxon>Pezizomycotina</taxon>
        <taxon>Eurotiomycetes</taxon>
        <taxon>Eurotiomycetidae</taxon>
        <taxon>Eurotiales</taxon>
        <taxon>Aspergillaceae</taxon>
        <taxon>Aspergillus</taxon>
        <taxon>Aspergillus subgen. Circumdati</taxon>
    </lineage>
</organism>
<dbReference type="AlphaFoldDB" id="A0AAD4CDZ0"/>
<reference evidence="3" key="1">
    <citation type="journal article" date="2019" name="Beilstein J. Org. Chem.">
        <title>Nanangenines: drimane sesquiterpenoids as the dominant metabolite cohort of a novel Australian fungus, Aspergillus nanangensis.</title>
        <authorList>
            <person name="Lacey H.J."/>
            <person name="Gilchrist C.L.M."/>
            <person name="Crombie A."/>
            <person name="Kalaitzis J.A."/>
            <person name="Vuong D."/>
            <person name="Rutledge P.J."/>
            <person name="Turner P."/>
            <person name="Pitt J.I."/>
            <person name="Lacey E."/>
            <person name="Chooi Y.H."/>
            <person name="Piggott A.M."/>
        </authorList>
    </citation>
    <scope>NUCLEOTIDE SEQUENCE</scope>
    <source>
        <strain evidence="3">MST-FP2251</strain>
    </source>
</reference>
<evidence type="ECO:0000313" key="3">
    <source>
        <dbReference type="EMBL" id="KAF9884716.1"/>
    </source>
</evidence>
<dbReference type="Proteomes" id="UP001194746">
    <property type="component" value="Unassembled WGS sequence"/>
</dbReference>
<dbReference type="EMBL" id="VCAU01000114">
    <property type="protein sequence ID" value="KAF9884716.1"/>
    <property type="molecule type" value="Genomic_DNA"/>
</dbReference>
<proteinExistence type="predicted"/>
<sequence>MKLSVLLLSGFALHAVASGVPPGGGKDDYDNRSEDLTKDIPDTQDKDPIKAPSGLREPGETPTPSPTPKVNDTLLKQLAGNIPVSKLFG</sequence>
<feature type="chain" id="PRO_5042191040" evidence="2">
    <location>
        <begin position="20"/>
        <end position="89"/>
    </location>
</feature>
<evidence type="ECO:0000256" key="1">
    <source>
        <dbReference type="SAM" id="MobiDB-lite"/>
    </source>
</evidence>
<keyword evidence="2" id="KW-0732">Signal</keyword>
<evidence type="ECO:0000313" key="4">
    <source>
        <dbReference type="Proteomes" id="UP001194746"/>
    </source>
</evidence>
<gene>
    <name evidence="3" type="ORF">FE257_001345</name>
</gene>
<keyword evidence="4" id="KW-1185">Reference proteome</keyword>
<feature type="compositionally biased region" description="Basic and acidic residues" evidence="1">
    <location>
        <begin position="25"/>
        <end position="49"/>
    </location>
</feature>
<feature type="region of interest" description="Disordered" evidence="1">
    <location>
        <begin position="17"/>
        <end position="71"/>
    </location>
</feature>
<protein>
    <submittedName>
        <fullName evidence="3">Uncharacterized protein</fullName>
    </submittedName>
</protein>
<accession>A0AAD4CDZ0</accession>
<name>A0AAD4CDZ0_ASPNN</name>
<feature type="signal peptide" evidence="2">
    <location>
        <begin position="1"/>
        <end position="19"/>
    </location>
</feature>
<evidence type="ECO:0000256" key="2">
    <source>
        <dbReference type="SAM" id="SignalP"/>
    </source>
</evidence>
<comment type="caution">
    <text evidence="3">The sequence shown here is derived from an EMBL/GenBank/DDBJ whole genome shotgun (WGS) entry which is preliminary data.</text>
</comment>